<sequence length="148" mass="16798">MMSQKKVLPRGTIRSIRNKFGINLSNQNLPSTTAKSSSQQLSDAIERFLTDDKISRLAPNKKRTINGKQRLREHMEFVHAQFKGATLIRQSALANDNVITMQIDWEQIPSLTTIKGTSMFREIIAKPNGVEFVKHKSDEQEILITASF</sequence>
<organism evidence="1 2">
    <name type="scientific">Rotaria sordida</name>
    <dbReference type="NCBI Taxonomy" id="392033"/>
    <lineage>
        <taxon>Eukaryota</taxon>
        <taxon>Metazoa</taxon>
        <taxon>Spiralia</taxon>
        <taxon>Gnathifera</taxon>
        <taxon>Rotifera</taxon>
        <taxon>Eurotatoria</taxon>
        <taxon>Bdelloidea</taxon>
        <taxon>Philodinida</taxon>
        <taxon>Philodinidae</taxon>
        <taxon>Rotaria</taxon>
    </lineage>
</organism>
<evidence type="ECO:0000313" key="2">
    <source>
        <dbReference type="Proteomes" id="UP000663874"/>
    </source>
</evidence>
<name>A0A819KV03_9BILA</name>
<dbReference type="AlphaFoldDB" id="A0A819KV03"/>
<reference evidence="1" key="1">
    <citation type="submission" date="2021-02" db="EMBL/GenBank/DDBJ databases">
        <authorList>
            <person name="Nowell W R."/>
        </authorList>
    </citation>
    <scope>NUCLEOTIDE SEQUENCE</scope>
</reference>
<accession>A0A819KV03</accession>
<dbReference type="Proteomes" id="UP000663874">
    <property type="component" value="Unassembled WGS sequence"/>
</dbReference>
<proteinExistence type="predicted"/>
<gene>
    <name evidence="1" type="ORF">FNK824_LOCUS23464</name>
</gene>
<evidence type="ECO:0000313" key="1">
    <source>
        <dbReference type="EMBL" id="CAF3955295.1"/>
    </source>
</evidence>
<dbReference type="EMBL" id="CAJOBE010004971">
    <property type="protein sequence ID" value="CAF3955295.1"/>
    <property type="molecule type" value="Genomic_DNA"/>
</dbReference>
<protein>
    <submittedName>
        <fullName evidence="1">Uncharacterized protein</fullName>
    </submittedName>
</protein>
<comment type="caution">
    <text evidence="1">The sequence shown here is derived from an EMBL/GenBank/DDBJ whole genome shotgun (WGS) entry which is preliminary data.</text>
</comment>